<feature type="transmembrane region" description="Helical" evidence="9">
    <location>
        <begin position="335"/>
        <end position="357"/>
    </location>
</feature>
<protein>
    <submittedName>
        <fullName evidence="10">Oligopeptide transporter 1</fullName>
    </submittedName>
</protein>
<evidence type="ECO:0000256" key="6">
    <source>
        <dbReference type="ARBA" id="ARBA00022927"/>
    </source>
</evidence>
<keyword evidence="11" id="KW-1185">Reference proteome</keyword>
<feature type="transmembrane region" description="Helical" evidence="9">
    <location>
        <begin position="654"/>
        <end position="672"/>
    </location>
</feature>
<evidence type="ECO:0000256" key="1">
    <source>
        <dbReference type="ARBA" id="ARBA00004141"/>
    </source>
</evidence>
<keyword evidence="5" id="KW-0571">Peptide transport</keyword>
<dbReference type="GO" id="GO:0035673">
    <property type="term" value="F:oligopeptide transmembrane transporter activity"/>
    <property type="evidence" value="ECO:0007669"/>
    <property type="project" value="InterPro"/>
</dbReference>
<feature type="transmembrane region" description="Helical" evidence="9">
    <location>
        <begin position="260"/>
        <end position="277"/>
    </location>
</feature>
<keyword evidence="8 9" id="KW-0472">Membrane</keyword>
<dbReference type="InterPro" id="IPR004648">
    <property type="entry name" value="Oligpept_transpt"/>
</dbReference>
<keyword evidence="4 9" id="KW-0812">Transmembrane</keyword>
<dbReference type="Pfam" id="PF03169">
    <property type="entry name" value="OPT"/>
    <property type="match status" value="1"/>
</dbReference>
<feature type="transmembrane region" description="Helical" evidence="9">
    <location>
        <begin position="581"/>
        <end position="603"/>
    </location>
</feature>
<keyword evidence="7 9" id="KW-1133">Transmembrane helix</keyword>
<feature type="transmembrane region" description="Helical" evidence="9">
    <location>
        <begin position="498"/>
        <end position="517"/>
    </location>
</feature>
<dbReference type="GO" id="GO:0016020">
    <property type="term" value="C:membrane"/>
    <property type="evidence" value="ECO:0007669"/>
    <property type="project" value="UniProtKB-SubCell"/>
</dbReference>
<organism evidence="10 11">
    <name type="scientific">Striga hermonthica</name>
    <name type="common">Purple witchweed</name>
    <name type="synonym">Buchnera hermonthica</name>
    <dbReference type="NCBI Taxonomy" id="68872"/>
    <lineage>
        <taxon>Eukaryota</taxon>
        <taxon>Viridiplantae</taxon>
        <taxon>Streptophyta</taxon>
        <taxon>Embryophyta</taxon>
        <taxon>Tracheophyta</taxon>
        <taxon>Spermatophyta</taxon>
        <taxon>Magnoliopsida</taxon>
        <taxon>eudicotyledons</taxon>
        <taxon>Gunneridae</taxon>
        <taxon>Pentapetalae</taxon>
        <taxon>asterids</taxon>
        <taxon>lamiids</taxon>
        <taxon>Lamiales</taxon>
        <taxon>Orobanchaceae</taxon>
        <taxon>Buchnereae</taxon>
        <taxon>Striga</taxon>
    </lineage>
</organism>
<evidence type="ECO:0000256" key="8">
    <source>
        <dbReference type="ARBA" id="ARBA00023136"/>
    </source>
</evidence>
<proteinExistence type="inferred from homology"/>
<feature type="transmembrane region" description="Helical" evidence="9">
    <location>
        <begin position="469"/>
        <end position="486"/>
    </location>
</feature>
<comment type="subcellular location">
    <subcellularLocation>
        <location evidence="1">Membrane</location>
        <topology evidence="1">Multi-pass membrane protein</topology>
    </subcellularLocation>
</comment>
<dbReference type="OrthoDB" id="9986677at2759"/>
<evidence type="ECO:0000256" key="5">
    <source>
        <dbReference type="ARBA" id="ARBA00022856"/>
    </source>
</evidence>
<feature type="transmembrane region" description="Helical" evidence="9">
    <location>
        <begin position="728"/>
        <end position="750"/>
    </location>
</feature>
<feature type="transmembrane region" description="Helical" evidence="9">
    <location>
        <begin position="551"/>
        <end position="569"/>
    </location>
</feature>
<evidence type="ECO:0000256" key="4">
    <source>
        <dbReference type="ARBA" id="ARBA00022692"/>
    </source>
</evidence>
<comment type="similarity">
    <text evidence="2">Belongs to the oligopeptide OPT transporter (TC 2.A.67.1) family.</text>
</comment>
<dbReference type="NCBIfam" id="TIGR00727">
    <property type="entry name" value="ISP4_OPT"/>
    <property type="match status" value="1"/>
</dbReference>
<keyword evidence="6" id="KW-0653">Protein transport</keyword>
<sequence length="790" mass="88992">MSKTLDGLKLHFPTTTEKLSDIPRCAVKFGRRPAFGCQVAVAKNDDRMCRWRRRRWRWNKCTDGAEEENDCPIEEVRLTVSPDDDPSLPVLTFRTWLLGLTSCVMLAFINQFFGYRQNSLSVSAVVVQLVSLPLGRLLARVLPATTFTVPFLGWSFSLNPGPFNLKEHVLITIFASCGSSGVYAISIVTIVRAFYHRQLHPLAAWLLAQTTQMLGYGWAGIFRNILVDSPYMWWPENMVAVSLFRALHEKEVRTKGSLSRLHFFIVMFVSSFAYYIVPGFFAPSLSSISILCLIFKDKIFPQQIGSGMHGLGIGSFALDWATVSFFGNPISTPGFAIINSLVGFFFVMYIMTPLVYFNNVYHAKRFPIFSTKTFDVTGHPYNISRVLNEETFSLDMPGYEGYSKLYISSFFAFTYGIGFAALTSTISYVALHHGKNIMDLWSKTMNGIHGKMDVHGRLMKKNYEAVPNWWFYAILGVVFGLSLWACEGFGKQLQLPWWGLIMACAMALFFTLPIGIIQATTNQQIGLNIITEMVIGYIYPGRPLANVTFKTYGYISMVQALGFVSDFKLGHYMKIPPKSMFIVQLVGTIVASSVYFSTSWWLLSTVENICNTSLLPEGSPWTCPGDEVFYNASIIWGVIGPLRMFTSQGVYASLNWWFLVGLLGPVPVYLLGRKYPHKKWIKLINVPLILSATASMPPVRAVNYIMWGATGIFFNIYVYRVYKKWWAHYAYVLSAALNAGIAFMGVLLFLTLQSRDIWGPDWWGLMSDDHCPLATCPTEPGVLVKGCPVL</sequence>
<evidence type="ECO:0000313" key="11">
    <source>
        <dbReference type="Proteomes" id="UP001153555"/>
    </source>
</evidence>
<evidence type="ECO:0000256" key="2">
    <source>
        <dbReference type="ARBA" id="ARBA00005484"/>
    </source>
</evidence>
<feature type="transmembrane region" description="Helical" evidence="9">
    <location>
        <begin position="169"/>
        <end position="195"/>
    </location>
</feature>
<name>A0A9N7MTR5_STRHE</name>
<dbReference type="PANTHER" id="PTHR22601">
    <property type="entry name" value="ISP4 LIKE PROTEIN"/>
    <property type="match status" value="1"/>
</dbReference>
<evidence type="ECO:0000256" key="3">
    <source>
        <dbReference type="ARBA" id="ARBA00022448"/>
    </source>
</evidence>
<reference evidence="10" key="1">
    <citation type="submission" date="2019-12" db="EMBL/GenBank/DDBJ databases">
        <authorList>
            <person name="Scholes J."/>
        </authorList>
    </citation>
    <scope>NUCLEOTIDE SEQUENCE</scope>
</reference>
<comment type="caution">
    <text evidence="10">The sequence shown here is derived from an EMBL/GenBank/DDBJ whole genome shotgun (WGS) entry which is preliminary data.</text>
</comment>
<dbReference type="NCBIfam" id="TIGR00728">
    <property type="entry name" value="OPT_sfam"/>
    <property type="match status" value="1"/>
</dbReference>
<dbReference type="Proteomes" id="UP001153555">
    <property type="component" value="Unassembled WGS sequence"/>
</dbReference>
<accession>A0A9N7MTR5</accession>
<gene>
    <name evidence="10" type="ORF">SHERM_14360</name>
</gene>
<feature type="transmembrane region" description="Helical" evidence="9">
    <location>
        <begin position="96"/>
        <end position="116"/>
    </location>
</feature>
<dbReference type="AlphaFoldDB" id="A0A9N7MTR5"/>
<keyword evidence="3" id="KW-0813">Transport</keyword>
<dbReference type="GO" id="GO:0015031">
    <property type="term" value="P:protein transport"/>
    <property type="evidence" value="ECO:0007669"/>
    <property type="project" value="UniProtKB-KW"/>
</dbReference>
<feature type="transmembrane region" description="Helical" evidence="9">
    <location>
        <begin position="704"/>
        <end position="722"/>
    </location>
</feature>
<evidence type="ECO:0000256" key="9">
    <source>
        <dbReference type="SAM" id="Phobius"/>
    </source>
</evidence>
<feature type="transmembrane region" description="Helical" evidence="9">
    <location>
        <begin position="137"/>
        <end position="157"/>
    </location>
</feature>
<feature type="transmembrane region" description="Helical" evidence="9">
    <location>
        <begin position="405"/>
        <end position="431"/>
    </location>
</feature>
<evidence type="ECO:0000313" key="10">
    <source>
        <dbReference type="EMBL" id="CAA0814027.1"/>
    </source>
</evidence>
<dbReference type="InterPro" id="IPR004813">
    <property type="entry name" value="OPT"/>
</dbReference>
<evidence type="ECO:0000256" key="7">
    <source>
        <dbReference type="ARBA" id="ARBA00022989"/>
    </source>
</evidence>
<dbReference type="EMBL" id="CACSLK010012206">
    <property type="protein sequence ID" value="CAA0814027.1"/>
    <property type="molecule type" value="Genomic_DNA"/>
</dbReference>